<accession>A0ABW5HIY6</accession>
<dbReference type="EMBL" id="JBHUKS010000030">
    <property type="protein sequence ID" value="MFD2473136.1"/>
    <property type="molecule type" value="Genomic_DNA"/>
</dbReference>
<reference evidence="3" key="1">
    <citation type="journal article" date="2019" name="Int. J. Syst. Evol. Microbiol.">
        <title>The Global Catalogue of Microorganisms (GCM) 10K type strain sequencing project: providing services to taxonomists for standard genome sequencing and annotation.</title>
        <authorList>
            <consortium name="The Broad Institute Genomics Platform"/>
            <consortium name="The Broad Institute Genome Sequencing Center for Infectious Disease"/>
            <person name="Wu L."/>
            <person name="Ma J."/>
        </authorList>
    </citation>
    <scope>NUCLEOTIDE SEQUENCE [LARGE SCALE GENOMIC DNA]</scope>
    <source>
        <strain evidence="3">CGMCC 4.7641</strain>
    </source>
</reference>
<dbReference type="Proteomes" id="UP001597483">
    <property type="component" value="Unassembled WGS sequence"/>
</dbReference>
<name>A0ABW5HIY6_9PSEU</name>
<proteinExistence type="predicted"/>
<dbReference type="RefSeq" id="WP_378311381.1">
    <property type="nucleotide sequence ID" value="NZ_JBHUKS010000030.1"/>
</dbReference>
<organism evidence="2 3">
    <name type="scientific">Amycolatopsis silviterrae</name>
    <dbReference type="NCBI Taxonomy" id="1656914"/>
    <lineage>
        <taxon>Bacteria</taxon>
        <taxon>Bacillati</taxon>
        <taxon>Actinomycetota</taxon>
        <taxon>Actinomycetes</taxon>
        <taxon>Pseudonocardiales</taxon>
        <taxon>Pseudonocardiaceae</taxon>
        <taxon>Amycolatopsis</taxon>
    </lineage>
</organism>
<gene>
    <name evidence="2" type="ORF">ACFSVL_37450</name>
</gene>
<sequence length="73" mass="8276">MLADEPRHSYWMQQLIKERGVDLVVNVRTRSGLHTAPERLVRDGLVGVHAVERRNDGPSAPFTRSLQPDGKRC</sequence>
<protein>
    <submittedName>
        <fullName evidence="2">Uncharacterized protein</fullName>
    </submittedName>
</protein>
<evidence type="ECO:0000256" key="1">
    <source>
        <dbReference type="SAM" id="MobiDB-lite"/>
    </source>
</evidence>
<evidence type="ECO:0000313" key="3">
    <source>
        <dbReference type="Proteomes" id="UP001597483"/>
    </source>
</evidence>
<comment type="caution">
    <text evidence="2">The sequence shown here is derived from an EMBL/GenBank/DDBJ whole genome shotgun (WGS) entry which is preliminary data.</text>
</comment>
<keyword evidence="3" id="KW-1185">Reference proteome</keyword>
<feature type="region of interest" description="Disordered" evidence="1">
    <location>
        <begin position="52"/>
        <end position="73"/>
    </location>
</feature>
<evidence type="ECO:0000313" key="2">
    <source>
        <dbReference type="EMBL" id="MFD2473136.1"/>
    </source>
</evidence>